<evidence type="ECO:0000256" key="3">
    <source>
        <dbReference type="ARBA" id="ARBA00022553"/>
    </source>
</evidence>
<comment type="cofactor">
    <cofactor evidence="1">
        <name>pyridoxal 5'-phosphate</name>
        <dbReference type="ChEBI" id="CHEBI:597326"/>
    </cofactor>
</comment>
<dbReference type="GO" id="GO:0031177">
    <property type="term" value="F:phosphopantetheine binding"/>
    <property type="evidence" value="ECO:0007669"/>
    <property type="project" value="InterPro"/>
</dbReference>
<dbReference type="InterPro" id="IPR010071">
    <property type="entry name" value="AA_adenyl_dom"/>
</dbReference>
<gene>
    <name evidence="13" type="ORF">D0Y96_04300</name>
</gene>
<dbReference type="InterPro" id="IPR020806">
    <property type="entry name" value="PKS_PP-bd"/>
</dbReference>
<evidence type="ECO:0000256" key="10">
    <source>
        <dbReference type="SAM" id="MobiDB-lite"/>
    </source>
</evidence>
<dbReference type="SUPFAM" id="SSF47336">
    <property type="entry name" value="ACP-like"/>
    <property type="match status" value="3"/>
</dbReference>
<dbReference type="InterPro" id="IPR016039">
    <property type="entry name" value="Thiolase-like"/>
</dbReference>
<dbReference type="InterPro" id="IPR018201">
    <property type="entry name" value="Ketoacyl_synth_AS"/>
</dbReference>
<dbReference type="FunFam" id="3.40.47.10:FF:000042">
    <property type="entry name" value="Polyketide synthase Pks13"/>
    <property type="match status" value="1"/>
</dbReference>
<dbReference type="SUPFAM" id="SSF53901">
    <property type="entry name" value="Thiolase-like"/>
    <property type="match status" value="1"/>
</dbReference>
<dbReference type="Pfam" id="PF13193">
    <property type="entry name" value="AMP-binding_C"/>
    <property type="match status" value="1"/>
</dbReference>
<dbReference type="InterPro" id="IPR025110">
    <property type="entry name" value="AMP-bd_C"/>
</dbReference>
<dbReference type="CDD" id="cd00610">
    <property type="entry name" value="OAT_like"/>
    <property type="match status" value="1"/>
</dbReference>
<dbReference type="Gene3D" id="1.10.1200.10">
    <property type="entry name" value="ACP-like"/>
    <property type="match status" value="3"/>
</dbReference>
<accession>A0A372IR16</accession>
<dbReference type="GO" id="GO:0004315">
    <property type="term" value="F:3-oxoacyl-[acyl-carrier-protein] synthase activity"/>
    <property type="evidence" value="ECO:0007669"/>
    <property type="project" value="InterPro"/>
</dbReference>
<dbReference type="Pfam" id="PF22621">
    <property type="entry name" value="CurL-like_PKS_C"/>
    <property type="match status" value="1"/>
</dbReference>
<feature type="region of interest" description="Disordered" evidence="10">
    <location>
        <begin position="1"/>
        <end position="22"/>
    </location>
</feature>
<evidence type="ECO:0000256" key="1">
    <source>
        <dbReference type="ARBA" id="ARBA00001933"/>
    </source>
</evidence>
<evidence type="ECO:0000256" key="8">
    <source>
        <dbReference type="ARBA" id="ARBA00023268"/>
    </source>
</evidence>
<feature type="domain" description="Ketosynthase family 3 (KS3)" evidence="12">
    <location>
        <begin position="119"/>
        <end position="555"/>
    </location>
</feature>
<dbReference type="PANTHER" id="PTHR43775">
    <property type="entry name" value="FATTY ACID SYNTHASE"/>
    <property type="match status" value="1"/>
</dbReference>
<dbReference type="Pfam" id="PF00668">
    <property type="entry name" value="Condensation"/>
    <property type="match status" value="1"/>
</dbReference>
<dbReference type="Gene3D" id="3.30.300.30">
    <property type="match status" value="1"/>
</dbReference>
<dbReference type="NCBIfam" id="TIGR01733">
    <property type="entry name" value="AA-adenyl-dom"/>
    <property type="match status" value="1"/>
</dbReference>
<evidence type="ECO:0000256" key="6">
    <source>
        <dbReference type="ARBA" id="ARBA00022898"/>
    </source>
</evidence>
<dbReference type="InterPro" id="IPR020841">
    <property type="entry name" value="PKS_Beta-ketoAc_synthase_dom"/>
</dbReference>
<dbReference type="InterPro" id="IPR005814">
    <property type="entry name" value="Aminotrans_3"/>
</dbReference>
<dbReference type="InterPro" id="IPR009081">
    <property type="entry name" value="PP-bd_ACP"/>
</dbReference>
<dbReference type="Pfam" id="PF00202">
    <property type="entry name" value="Aminotran_3"/>
    <property type="match status" value="1"/>
</dbReference>
<dbReference type="PROSITE" id="PS00606">
    <property type="entry name" value="KS3_1"/>
    <property type="match status" value="1"/>
</dbReference>
<keyword evidence="3" id="KW-0597">Phosphoprotein</keyword>
<evidence type="ECO:0000313" key="14">
    <source>
        <dbReference type="Proteomes" id="UP000264702"/>
    </source>
</evidence>
<keyword evidence="4" id="KW-0808">Transferase</keyword>
<dbReference type="SUPFAM" id="SSF52777">
    <property type="entry name" value="CoA-dependent acyltransferases"/>
    <property type="match status" value="2"/>
</dbReference>
<dbReference type="Pfam" id="PF00109">
    <property type="entry name" value="ketoacyl-synt"/>
    <property type="match status" value="1"/>
</dbReference>
<keyword evidence="5" id="KW-0276">Fatty acid metabolism</keyword>
<evidence type="ECO:0000256" key="9">
    <source>
        <dbReference type="ARBA" id="ARBA00029443"/>
    </source>
</evidence>
<evidence type="ECO:0000259" key="12">
    <source>
        <dbReference type="PROSITE" id="PS52004"/>
    </source>
</evidence>
<dbReference type="Gene3D" id="3.90.1150.10">
    <property type="entry name" value="Aspartate Aminotransferase, domain 1"/>
    <property type="match status" value="1"/>
</dbReference>
<organism evidence="13 14">
    <name type="scientific">Paracidobacterium acidisoli</name>
    <dbReference type="NCBI Taxonomy" id="2303751"/>
    <lineage>
        <taxon>Bacteria</taxon>
        <taxon>Pseudomonadati</taxon>
        <taxon>Acidobacteriota</taxon>
        <taxon>Terriglobia</taxon>
        <taxon>Terriglobales</taxon>
        <taxon>Acidobacteriaceae</taxon>
        <taxon>Paracidobacterium</taxon>
    </lineage>
</organism>
<dbReference type="Gene3D" id="3.40.50.980">
    <property type="match status" value="2"/>
</dbReference>
<dbReference type="GO" id="GO:0044550">
    <property type="term" value="P:secondary metabolite biosynthetic process"/>
    <property type="evidence" value="ECO:0007669"/>
    <property type="project" value="UniProtKB-ARBA"/>
</dbReference>
<keyword evidence="8" id="KW-0511">Multifunctional enzyme</keyword>
<dbReference type="InterPro" id="IPR001242">
    <property type="entry name" value="Condensation_dom"/>
</dbReference>
<dbReference type="PROSITE" id="PS00455">
    <property type="entry name" value="AMP_BINDING"/>
    <property type="match status" value="1"/>
</dbReference>
<dbReference type="CDD" id="cd12117">
    <property type="entry name" value="A_NRPS_Srf_like"/>
    <property type="match status" value="1"/>
</dbReference>
<dbReference type="InterPro" id="IPR015422">
    <property type="entry name" value="PyrdxlP-dep_Trfase_small"/>
</dbReference>
<dbReference type="InterPro" id="IPR020845">
    <property type="entry name" value="AMP-binding_CS"/>
</dbReference>
<evidence type="ECO:0000256" key="7">
    <source>
        <dbReference type="ARBA" id="ARBA00023098"/>
    </source>
</evidence>
<dbReference type="InterPro" id="IPR015424">
    <property type="entry name" value="PyrdxlP-dep_Trfase"/>
</dbReference>
<evidence type="ECO:0000256" key="4">
    <source>
        <dbReference type="ARBA" id="ARBA00022679"/>
    </source>
</evidence>
<dbReference type="PROSITE" id="PS52004">
    <property type="entry name" value="KS3_2"/>
    <property type="match status" value="1"/>
</dbReference>
<dbReference type="SMART" id="SM00827">
    <property type="entry name" value="PKS_AT"/>
    <property type="match status" value="1"/>
</dbReference>
<dbReference type="PROSITE" id="PS00600">
    <property type="entry name" value="AA_TRANSFER_CLASS_3"/>
    <property type="match status" value="1"/>
</dbReference>
<dbReference type="InterPro" id="IPR014030">
    <property type="entry name" value="Ketoacyl_synth_N"/>
</dbReference>
<protein>
    <submittedName>
        <fullName evidence="13">Amino acid adenylation domain-containing protein</fullName>
    </submittedName>
</protein>
<dbReference type="SMART" id="SM00825">
    <property type="entry name" value="PKS_KS"/>
    <property type="match status" value="1"/>
</dbReference>
<dbReference type="InterPro" id="IPR016036">
    <property type="entry name" value="Malonyl_transacylase_ACP-bd"/>
</dbReference>
<dbReference type="EMBL" id="QVQT01000002">
    <property type="protein sequence ID" value="RFU17390.1"/>
    <property type="molecule type" value="Genomic_DNA"/>
</dbReference>
<comment type="similarity">
    <text evidence="9">In the C-terminal section; belongs to the NRP synthetase family.</text>
</comment>
<dbReference type="Pfam" id="PF00501">
    <property type="entry name" value="AMP-binding"/>
    <property type="match status" value="1"/>
</dbReference>
<name>A0A372IR16_9BACT</name>
<dbReference type="PROSITE" id="PS50075">
    <property type="entry name" value="CARRIER"/>
    <property type="match status" value="3"/>
</dbReference>
<dbReference type="PANTHER" id="PTHR43775:SF51">
    <property type="entry name" value="INACTIVE PHENOLPHTHIOCEROL SYNTHESIS POLYKETIDE SYNTHASE TYPE I PKS1-RELATED"/>
    <property type="match status" value="1"/>
</dbReference>
<dbReference type="GO" id="GO:0043041">
    <property type="term" value="P:amino acid activation for nonribosomal peptide biosynthetic process"/>
    <property type="evidence" value="ECO:0007669"/>
    <property type="project" value="UniProtKB-ARBA"/>
</dbReference>
<evidence type="ECO:0000256" key="5">
    <source>
        <dbReference type="ARBA" id="ARBA00022832"/>
    </source>
</evidence>
<dbReference type="SUPFAM" id="SSF53383">
    <property type="entry name" value="PLP-dependent transferases"/>
    <property type="match status" value="1"/>
</dbReference>
<reference evidence="13 14" key="1">
    <citation type="submission" date="2018-08" db="EMBL/GenBank/DDBJ databases">
        <title>Acidipila sp. 4G-K13, an acidobacterium isolated from forest soil.</title>
        <authorList>
            <person name="Gao Z.-H."/>
            <person name="Qiu L.-H."/>
        </authorList>
    </citation>
    <scope>NUCLEOTIDE SEQUENCE [LARGE SCALE GENOMIC DNA]</scope>
    <source>
        <strain evidence="13 14">4G-K13</strain>
    </source>
</reference>
<dbReference type="InterPro" id="IPR001227">
    <property type="entry name" value="Ac_transferase_dom_sf"/>
</dbReference>
<dbReference type="Proteomes" id="UP000264702">
    <property type="component" value="Unassembled WGS sequence"/>
</dbReference>
<sequence>MINRHNSQNPVPDLPSPVESKTSRTSFEIEVARLWQEVLGFHVTGHDENFFEMGGTSLLATKLLTRLNQAFERNLQVASVFEYPTVRSMAGLLAGNAVEEPVTAPAAAAPAREPRRSTSADIAIIGMTGRFPGADTVEQFWNNLCSGVESVTFFDQKDLEGRDRSAQLPDNYVAARPILENPDLFDAEFFGIYPKEAEQMDPQHRVFLECAWELLERAGYDPTHTKGMTGVFAGCSMNTYFMHNLANGRRFLEDFTGSYQVGSYVTMLGNDKDFLPTRISYKLNLNGPSVAVQTACSTSLVAVSQACQSLMTGGCDMALAGAVSITFPQRRGYVPQEGGIVSEDGHCRPFDHRATGTVFGSGAAVLLLKRLDDAIADGDQLLGVIRGFAVNNDGANKVGYTAPGVEGQSQVIARAQKMAGISADSISYIEAHGTATPLGDPIEIAALSKAFSQTTGEKQFCAIGTAKAGIGHLDVASGAAGLIKTVLQLEHQSIPKLLHFEKPNPHLGLSDTPFFVPTETLPWPRHGRTSEKGPRRAGVSAFGIGGTNAHVIVEEAPETAPSDEGRQHQLLVWSAKNSAALTELTSSLARHLASGPRQSLADIAFTLQAGRSAHQHRRALVASSVEEAASLLGRPDGVLSEDRPLAHPGVVFCFPGQGIQTPQMARELYETEPVFRAALDACSEKLRPFLGESLIDLIYPAVTSPEAAARLSETQYAQPAIFAVEYALAQLWISWGIRPDAMVGHSIGEYVAVCLAGALSLDDALRLVAERGRLMQQMPRGSMLAVRTGEERLLDLLSASPDLQLDLAAVNGPQLCVVSGPDAAIDAFVETLDNERIAHRRLITSHAFHSRLVEDALPPFAEAVRTVSFGRLGIPCASTLTGSWLTDHEIADPGYWTRQLRHTVRFADAIHTLAKTPDRVFLEVGPSETLTQLMRQTLGATASDPAAHRYIVMASLAGTRDGAPANKAILTALGRLWNAGIFPDWTSFHAGFERKRVLLPTYPFQRRSYWIAPPQEGPLAADATFVRTASLPVEHTFAEDSIMASPVAGPAPADKIATLNEIRSLITDLSGMELGDADPDSSFLELGFDSLFLTQLTQAIQSRYRVKLTFRQIMESYPTIASLAAHMEETAAPELLSASVAAAPAPQSSTASSAAAAVVPASVAVPATVPVIAPGSSAASLPAGSFEALFAAQTQALASLFQQQLAILGAGAPALPAPVQPVAAQPVAAPVAQPQTIAESAAAAPSKPVFTPFKPLQRGEDNRLNETQQQYLNTFIADYNRRTLTSKQFTQQHRSVFADGRVVSGFHAQIKELIYPLVVDRAKGAYLWDKDGNRYIDILNGYGAILYGHSPDFIVDAVHRQLELGFAIGPQTELVGECSELIRELTGMERVTFCNTGSEAVMGAMRLARTVTGRNLIVMFSGDYHGSFDEVLVKAVGGHRTMPAAPGIPRESVANVLVLDYGTPESLEIIRQRAGDIAAVLVEPVQSRHPELRPAEFLHEVRRITEQNGAALIFDEVVTGFRTHPGGMQAVYGIRADLATYGKVVAGGLPVGILAGRPAFMDALDGGSWQYGDESFPEAGVTFYAGTFMRHPLAMAAVRASLRHIKEEGLALQNGLSARTAALATDLQKMFAEFSHPSSLETYASWFYFPAAHEPFLSRLLHFHLRHRGIHIQEGFPCFLTTAHTPADLDFVREAFRDSLSQMHAMQASAHAEPPTIDAPAPESTAPVAESVREFAITEPQREILLSAEMGEDANCAFNESTSLTLKGALNETALLEALQQLVDRHQALRLTFNRVTETAIIAPPSEPSLQREDLSDHSEAAKADRLKALIEEEGSTPFDLAQGPLFRLRLVRLSSSGHVLFFTAHHIIFDGWSTNVFFSELSELYNAADSGRKASLAAPLTFSAYAARQSEQTGTMEYKSVEEYWIEKFRTPPSPLQIPTDRPRAAVRSHEGATKRFVFDSELFRAVRKTGARQGSTLFATLLGATAFLLHRLCDQDDVVIGIPMAGQSRVENGSTLVGHCVNFLPIRSGLESEQQSLAEFLKQTRRTLLDAYDHQDYTYGTLLHKLRLARDPSRLQLIEIQANVEQVGADLQFRNLTADLRANGKTHVNMDLFFNFVDRGSELWLDCDYNTNLFDATTIDRWFGHIEAILRAFVQNADEPCSQVSLLTAAQEKQLLTGWNQTAASYPSDSSIHRVFEDQVRRTPSSIALVAKDQTLTYAQLNEKANQLARYLFHCGVTPGSRVALCLHRSLESIASLLAILKAGASYVPVDPAYPAPRLQYLVKDSGAKVLLTQQSIVAGLPALDVNIVCLDHDWPAIAVGETGNLSQDVRTDDLAYVMYTSGSTGNPKGVLVPQKAVLRLVKNNPFASFSADEVFLQLAPMSFDASTFEVWGALLNGGRLVLGPAERVAPEEIGRLIADHNVTTLWLTAALFHLMVTEHLEALRPLRQLLAGGDILSLTHVRRVCEELPHLRLVNGYGPTENTTFTCCHPITLDSLGAGTVPIGRPIANTRIYILNAQRKPVPIGVSGELYAAGDGLALGYLNAPELTEQKFVAHTFGNGVTERLYRTGDLARYRADGIVEFLGRIDTQVKIRGYRIELAEIEYALEQSPKVKSAVVAVRTDWVTPGDTPGDKRLVAYVVPAQPGDSAALVQDLRQLLQEQLPDYMRPAAIMVLDSLPHTINGKVDRRALPAPVPEQMLRKRSVVYPRTPNEELLAGIWSKVLGVKDLGVEDSIFELGGDSLLIFRITTLAQQAGLGINARHIFRLRTIAAICAELDQAGQEAASPVKINPIQAIPRSQYRQKLKTTQAGS</sequence>
<keyword evidence="14" id="KW-1185">Reference proteome</keyword>
<evidence type="ECO:0000259" key="11">
    <source>
        <dbReference type="PROSITE" id="PS50075"/>
    </source>
</evidence>
<dbReference type="FunFam" id="2.30.38.10:FF:000001">
    <property type="entry name" value="Non-ribosomal peptide synthetase PvdI"/>
    <property type="match status" value="1"/>
</dbReference>
<dbReference type="Gene3D" id="3.30.70.3290">
    <property type="match status" value="1"/>
</dbReference>
<dbReference type="GO" id="GO:0030170">
    <property type="term" value="F:pyridoxal phosphate binding"/>
    <property type="evidence" value="ECO:0007669"/>
    <property type="project" value="InterPro"/>
</dbReference>
<dbReference type="FunFam" id="3.40.50.12780:FF:000012">
    <property type="entry name" value="Non-ribosomal peptide synthetase"/>
    <property type="match status" value="1"/>
</dbReference>
<feature type="compositionally biased region" description="Polar residues" evidence="10">
    <location>
        <begin position="1"/>
        <end position="10"/>
    </location>
</feature>
<dbReference type="Gene3D" id="3.30.559.30">
    <property type="entry name" value="Nonribosomal peptide synthetase, condensation domain"/>
    <property type="match status" value="1"/>
</dbReference>
<evidence type="ECO:0000313" key="13">
    <source>
        <dbReference type="EMBL" id="RFU17390.1"/>
    </source>
</evidence>
<dbReference type="SUPFAM" id="SSF52151">
    <property type="entry name" value="FabD/lysophospholipase-like"/>
    <property type="match status" value="1"/>
</dbReference>
<feature type="domain" description="Carrier" evidence="11">
    <location>
        <begin position="1053"/>
        <end position="1131"/>
    </location>
</feature>
<dbReference type="Gene3D" id="3.40.640.10">
    <property type="entry name" value="Type I PLP-dependent aspartate aminotransferase-like (Major domain)"/>
    <property type="match status" value="1"/>
</dbReference>
<feature type="domain" description="Carrier" evidence="11">
    <location>
        <begin position="2709"/>
        <end position="2783"/>
    </location>
</feature>
<keyword evidence="2" id="KW-0596">Phosphopantetheine</keyword>
<dbReference type="InterPro" id="IPR016035">
    <property type="entry name" value="Acyl_Trfase/lysoPLipase"/>
</dbReference>
<dbReference type="InterPro" id="IPR036736">
    <property type="entry name" value="ACP-like_sf"/>
</dbReference>
<dbReference type="Gene3D" id="3.40.47.10">
    <property type="match status" value="1"/>
</dbReference>
<dbReference type="InterPro" id="IPR014043">
    <property type="entry name" value="Acyl_transferase_dom"/>
</dbReference>
<dbReference type="GO" id="GO:0006633">
    <property type="term" value="P:fatty acid biosynthetic process"/>
    <property type="evidence" value="ECO:0007669"/>
    <property type="project" value="InterPro"/>
</dbReference>
<dbReference type="Pfam" id="PF00698">
    <property type="entry name" value="Acyl_transf_1"/>
    <property type="match status" value="1"/>
</dbReference>
<dbReference type="GO" id="GO:0008483">
    <property type="term" value="F:transaminase activity"/>
    <property type="evidence" value="ECO:0007669"/>
    <property type="project" value="InterPro"/>
</dbReference>
<evidence type="ECO:0000256" key="2">
    <source>
        <dbReference type="ARBA" id="ARBA00022450"/>
    </source>
</evidence>
<keyword evidence="6" id="KW-0663">Pyridoxal phosphate</keyword>
<dbReference type="SUPFAM" id="SSF56801">
    <property type="entry name" value="Acetyl-CoA synthetase-like"/>
    <property type="match status" value="1"/>
</dbReference>
<dbReference type="InterPro" id="IPR045851">
    <property type="entry name" value="AMP-bd_C_sf"/>
</dbReference>
<dbReference type="InterPro" id="IPR014031">
    <property type="entry name" value="Ketoacyl_synth_C"/>
</dbReference>
<dbReference type="Pfam" id="PF00550">
    <property type="entry name" value="PP-binding"/>
    <property type="match status" value="3"/>
</dbReference>
<dbReference type="InterPro" id="IPR000873">
    <property type="entry name" value="AMP-dep_synth/lig_dom"/>
</dbReference>
<comment type="caution">
    <text evidence="13">The sequence shown here is derived from an EMBL/GenBank/DDBJ whole genome shotgun (WGS) entry which is preliminary data.</text>
</comment>
<dbReference type="Gene3D" id="3.30.559.10">
    <property type="entry name" value="Chloramphenicol acetyltransferase-like domain"/>
    <property type="match status" value="1"/>
</dbReference>
<dbReference type="FunFam" id="3.30.300.30:FF:000010">
    <property type="entry name" value="Enterobactin synthetase component F"/>
    <property type="match status" value="1"/>
</dbReference>
<keyword evidence="7" id="KW-0443">Lipid metabolism</keyword>
<dbReference type="CDD" id="cd00833">
    <property type="entry name" value="PKS"/>
    <property type="match status" value="1"/>
</dbReference>
<dbReference type="InterPro" id="IPR015421">
    <property type="entry name" value="PyrdxlP-dep_Trfase_major"/>
</dbReference>
<dbReference type="Pfam" id="PF02801">
    <property type="entry name" value="Ketoacyl-synt_C"/>
    <property type="match status" value="1"/>
</dbReference>
<dbReference type="RefSeq" id="WP_117298138.1">
    <property type="nucleotide sequence ID" value="NZ_QVQT02000002.1"/>
</dbReference>
<proteinExistence type="inferred from homology"/>
<dbReference type="CDD" id="cd19531">
    <property type="entry name" value="LCL_NRPS-like"/>
    <property type="match status" value="1"/>
</dbReference>
<dbReference type="SMART" id="SM00823">
    <property type="entry name" value="PKS_PP"/>
    <property type="match status" value="3"/>
</dbReference>
<dbReference type="SMART" id="SM01294">
    <property type="entry name" value="PKS_PP_betabranch"/>
    <property type="match status" value="1"/>
</dbReference>
<feature type="domain" description="Carrier" evidence="11">
    <location>
        <begin position="22"/>
        <end position="97"/>
    </location>
</feature>
<dbReference type="Gene3D" id="3.30.70.250">
    <property type="entry name" value="Malonyl-CoA ACP transacylase, ACP-binding"/>
    <property type="match status" value="1"/>
</dbReference>
<dbReference type="InterPro" id="IPR023213">
    <property type="entry name" value="CAT-like_dom_sf"/>
</dbReference>
<dbReference type="SUPFAM" id="SSF55048">
    <property type="entry name" value="Probable ACP-binding domain of malonyl-CoA ACP transacylase"/>
    <property type="match status" value="1"/>
</dbReference>
<dbReference type="FunFam" id="3.40.50.980:FF:000001">
    <property type="entry name" value="Non-ribosomal peptide synthetase"/>
    <property type="match status" value="1"/>
</dbReference>
<dbReference type="Gene3D" id="2.30.38.10">
    <property type="entry name" value="Luciferase, Domain 3"/>
    <property type="match status" value="1"/>
</dbReference>
<dbReference type="OrthoDB" id="9765680at2"/>
<dbReference type="InterPro" id="IPR050091">
    <property type="entry name" value="PKS_NRPS_Biosynth_Enz"/>
</dbReference>
<dbReference type="InterPro" id="IPR049704">
    <property type="entry name" value="Aminotrans_3_PPA_site"/>
</dbReference>
<dbReference type="GO" id="GO:0004312">
    <property type="term" value="F:fatty acid synthase activity"/>
    <property type="evidence" value="ECO:0007669"/>
    <property type="project" value="TreeGrafter"/>
</dbReference>
<dbReference type="Gene3D" id="3.40.366.10">
    <property type="entry name" value="Malonyl-Coenzyme A Acyl Carrier Protein, domain 2"/>
    <property type="match status" value="1"/>
</dbReference>